<keyword evidence="2" id="KW-1185">Reference proteome</keyword>
<name>A0A420W8N1_9BACT</name>
<sequence length="165" mass="17816">MRKPAAILTLVGFVMLLLGWAVGTFFTERTVAKAIATIPASPIVLNAKYDKEKHSIFYSILNPGGTPLTVVEESFVFTPGSESKEKGYVVSHIPVHVVLPPGVVTTVELKLKAGTEKLHVGDAVLATFTYVHPLSKDLYSVIHPFTMGVKGENKKEVKNGKEGGK</sequence>
<dbReference type="RefSeq" id="WP_121169884.1">
    <property type="nucleotide sequence ID" value="NZ_RBIE01000001.1"/>
</dbReference>
<dbReference type="EMBL" id="RBIE01000001">
    <property type="protein sequence ID" value="RKQ63642.1"/>
    <property type="molecule type" value="Genomic_DNA"/>
</dbReference>
<dbReference type="Proteomes" id="UP000280881">
    <property type="component" value="Unassembled WGS sequence"/>
</dbReference>
<evidence type="ECO:0000313" key="2">
    <source>
        <dbReference type="Proteomes" id="UP000280881"/>
    </source>
</evidence>
<gene>
    <name evidence="1" type="ORF">C7457_0517</name>
</gene>
<organism evidence="1 2">
    <name type="scientific">Thermovibrio guaymasensis</name>
    <dbReference type="NCBI Taxonomy" id="240167"/>
    <lineage>
        <taxon>Bacteria</taxon>
        <taxon>Pseudomonadati</taxon>
        <taxon>Aquificota</taxon>
        <taxon>Aquificia</taxon>
        <taxon>Desulfurobacteriales</taxon>
        <taxon>Desulfurobacteriaceae</taxon>
        <taxon>Thermovibrio</taxon>
    </lineage>
</organism>
<reference evidence="1 2" key="1">
    <citation type="submission" date="2018-10" db="EMBL/GenBank/DDBJ databases">
        <title>Genomic Encyclopedia of Type Strains, Phase IV (KMG-IV): sequencing the most valuable type-strain genomes for metagenomic binning, comparative biology and taxonomic classification.</title>
        <authorList>
            <person name="Goeker M."/>
        </authorList>
    </citation>
    <scope>NUCLEOTIDE SEQUENCE [LARGE SCALE GENOMIC DNA]</scope>
    <source>
        <strain evidence="1 2">DSM 15521</strain>
    </source>
</reference>
<protein>
    <submittedName>
        <fullName evidence="1">Uncharacterized protein</fullName>
    </submittedName>
</protein>
<dbReference type="AlphaFoldDB" id="A0A420W8N1"/>
<proteinExistence type="predicted"/>
<dbReference type="OrthoDB" id="13304at2"/>
<comment type="caution">
    <text evidence="1">The sequence shown here is derived from an EMBL/GenBank/DDBJ whole genome shotgun (WGS) entry which is preliminary data.</text>
</comment>
<evidence type="ECO:0000313" key="1">
    <source>
        <dbReference type="EMBL" id="RKQ63642.1"/>
    </source>
</evidence>
<accession>A0A420W8N1</accession>